<gene>
    <name evidence="1" type="ORF">ACFQMG_14780</name>
</gene>
<reference evidence="2" key="1">
    <citation type="journal article" date="2019" name="Int. J. Syst. Evol. Microbiol.">
        <title>The Global Catalogue of Microorganisms (GCM) 10K type strain sequencing project: providing services to taxonomists for standard genome sequencing and annotation.</title>
        <authorList>
            <consortium name="The Broad Institute Genomics Platform"/>
            <consortium name="The Broad Institute Genome Sequencing Center for Infectious Disease"/>
            <person name="Wu L."/>
            <person name="Ma J."/>
        </authorList>
    </citation>
    <scope>NUCLEOTIDE SEQUENCE [LARGE SCALE GENOMIC DNA]</scope>
    <source>
        <strain evidence="2">CGMCC 1.12859</strain>
    </source>
</reference>
<keyword evidence="2" id="KW-1185">Reference proteome</keyword>
<evidence type="ECO:0008006" key="3">
    <source>
        <dbReference type="Google" id="ProtNLM"/>
    </source>
</evidence>
<dbReference type="InterPro" id="IPR018247">
    <property type="entry name" value="EF_Hand_1_Ca_BS"/>
</dbReference>
<accession>A0ABW2FZ08</accession>
<protein>
    <recommendedName>
        <fullName evidence="3">WD40 repeat domain-containing protein</fullName>
    </recommendedName>
</protein>
<name>A0ABW2FZ08_9ACTN</name>
<organism evidence="1 2">
    <name type="scientific">Kitasatospora paranensis</name>
    <dbReference type="NCBI Taxonomy" id="258053"/>
    <lineage>
        <taxon>Bacteria</taxon>
        <taxon>Bacillati</taxon>
        <taxon>Actinomycetota</taxon>
        <taxon>Actinomycetes</taxon>
        <taxon>Kitasatosporales</taxon>
        <taxon>Streptomycetaceae</taxon>
        <taxon>Kitasatospora</taxon>
    </lineage>
</organism>
<dbReference type="Proteomes" id="UP001596435">
    <property type="component" value="Unassembled WGS sequence"/>
</dbReference>
<dbReference type="RefSeq" id="WP_380231237.1">
    <property type="nucleotide sequence ID" value="NZ_JBHSVH010000002.1"/>
</dbReference>
<comment type="caution">
    <text evidence="1">The sequence shown here is derived from an EMBL/GenBank/DDBJ whole genome shotgun (WGS) entry which is preliminary data.</text>
</comment>
<dbReference type="SUPFAM" id="SSF75011">
    <property type="entry name" value="3-carboxy-cis,cis-mucoante lactonizing enzyme"/>
    <property type="match status" value="1"/>
</dbReference>
<dbReference type="PROSITE" id="PS00018">
    <property type="entry name" value="EF_HAND_1"/>
    <property type="match status" value="1"/>
</dbReference>
<evidence type="ECO:0000313" key="1">
    <source>
        <dbReference type="EMBL" id="MFC7180820.1"/>
    </source>
</evidence>
<proteinExistence type="predicted"/>
<evidence type="ECO:0000313" key="2">
    <source>
        <dbReference type="Proteomes" id="UP001596435"/>
    </source>
</evidence>
<dbReference type="EMBL" id="JBHTAJ010000024">
    <property type="protein sequence ID" value="MFC7180820.1"/>
    <property type="molecule type" value="Genomic_DNA"/>
</dbReference>
<sequence>MGLLTCGHDAPGYGPPLCAHLRAADGRPPVHTIRWTGAGTAADRLCGACAQLVADGAAVATGVVCEACFDDADGDCTGVVGAPEVRERPVGLDRTVRATALPEDPVPVVDLAGLPGPGTVWLLLHEDGRLVRWDSEGGGRREVARARVAPDAAAEPWAGHVQRRRLHTSPDGRFAAVVIDHGSTGEVLDLTTGARTMTLDGGTYHAETVPFALAFTEYRGRPVVIHRTDWNRLDASDPETGRLLTAREFEPAAPGERPAHDLDFFHGALHVSTEGEYIADDGWFWSPEGVCTTWSLPAWLGSDVHESEDGQSLATAAQASYHWNRPVVWLDDRRVAIGGLGDDDERMAPGVRIVDAGRSEPTGSGSRSAVGAVEFGGPDGPLFAADGLLFSAGPDGLDVWDPSDGARLGRVPGFRPVHHHRPAGELVRIDGGRLLRWRTPGPAAGRRRTGAGPR</sequence>